<dbReference type="InterPro" id="IPR052050">
    <property type="entry name" value="SecEffector_AnkRepeat"/>
</dbReference>
<evidence type="ECO:0000313" key="1">
    <source>
        <dbReference type="EMBL" id="KAF8448645.1"/>
    </source>
</evidence>
<dbReference type="SUPFAM" id="SSF140860">
    <property type="entry name" value="Pseudo ankyrin repeat-like"/>
    <property type="match status" value="1"/>
</dbReference>
<dbReference type="Proteomes" id="UP001194468">
    <property type="component" value="Unassembled WGS sequence"/>
</dbReference>
<comment type="caution">
    <text evidence="1">The sequence shown here is derived from an EMBL/GenBank/DDBJ whole genome shotgun (WGS) entry which is preliminary data.</text>
</comment>
<sequence>MTSHERALSIVYNAYAKLTHQELILFLKVRNLPTSGADPELVSRLAHHDFHTYHFPTASVESLSSSDSVEDMKPDSESLQSRRADLPIEILANILDHLGNWPLCRALGVPTSLPVPHEWSTACATDLAMLTGSVPLIRASDPALNPPTRLGAAVAVRFGYVNVLEYLLTLHQPIFLSVFGDDLIPITASKHCRTAVLAWWKHGFEQHPELILPPKQGTIAEVIDVASRNGKIVSLDWWASSGLPLEYTEAALEQASSKNHIAVLDWWKRQHLQNGLPLKIGRSMDMASAAGHVGVLEWWATSQLEYQHDRHVMHHASCLGKVDVLGWWLGSGLQVAFDGEALTGATRHNRSEVLDWWDKSGLSIQYRMCDIEEALEDALGGGDKARRWWKKKGVDFNANDKEWMKLQNLN</sequence>
<dbReference type="EMBL" id="WHUW01000003">
    <property type="protein sequence ID" value="KAF8448645.1"/>
    <property type="molecule type" value="Genomic_DNA"/>
</dbReference>
<dbReference type="AlphaFoldDB" id="A0AAD4C4Z6"/>
<name>A0AAD4C4Z6_BOLED</name>
<evidence type="ECO:0008006" key="3">
    <source>
        <dbReference type="Google" id="ProtNLM"/>
    </source>
</evidence>
<evidence type="ECO:0000313" key="2">
    <source>
        <dbReference type="Proteomes" id="UP001194468"/>
    </source>
</evidence>
<gene>
    <name evidence="1" type="ORF">L210DRAFT_893722</name>
</gene>
<organism evidence="1 2">
    <name type="scientific">Boletus edulis BED1</name>
    <dbReference type="NCBI Taxonomy" id="1328754"/>
    <lineage>
        <taxon>Eukaryota</taxon>
        <taxon>Fungi</taxon>
        <taxon>Dikarya</taxon>
        <taxon>Basidiomycota</taxon>
        <taxon>Agaricomycotina</taxon>
        <taxon>Agaricomycetes</taxon>
        <taxon>Agaricomycetidae</taxon>
        <taxon>Boletales</taxon>
        <taxon>Boletineae</taxon>
        <taxon>Boletaceae</taxon>
        <taxon>Boletoideae</taxon>
        <taxon>Boletus</taxon>
    </lineage>
</organism>
<dbReference type="PANTHER" id="PTHR46586">
    <property type="entry name" value="ANKYRIN REPEAT-CONTAINING PROTEIN"/>
    <property type="match status" value="1"/>
</dbReference>
<accession>A0AAD4C4Z6</accession>
<protein>
    <recommendedName>
        <fullName evidence="3">SAP domain-containing protein</fullName>
    </recommendedName>
</protein>
<proteinExistence type="predicted"/>
<keyword evidence="2" id="KW-1185">Reference proteome</keyword>
<reference evidence="1" key="2">
    <citation type="journal article" date="2020" name="Nat. Commun.">
        <title>Large-scale genome sequencing of mycorrhizal fungi provides insights into the early evolution of symbiotic traits.</title>
        <authorList>
            <person name="Miyauchi S."/>
            <person name="Kiss E."/>
            <person name="Kuo A."/>
            <person name="Drula E."/>
            <person name="Kohler A."/>
            <person name="Sanchez-Garcia M."/>
            <person name="Morin E."/>
            <person name="Andreopoulos B."/>
            <person name="Barry K.W."/>
            <person name="Bonito G."/>
            <person name="Buee M."/>
            <person name="Carver A."/>
            <person name="Chen C."/>
            <person name="Cichocki N."/>
            <person name="Clum A."/>
            <person name="Culley D."/>
            <person name="Crous P.W."/>
            <person name="Fauchery L."/>
            <person name="Girlanda M."/>
            <person name="Hayes R.D."/>
            <person name="Keri Z."/>
            <person name="LaButti K."/>
            <person name="Lipzen A."/>
            <person name="Lombard V."/>
            <person name="Magnuson J."/>
            <person name="Maillard F."/>
            <person name="Murat C."/>
            <person name="Nolan M."/>
            <person name="Ohm R.A."/>
            <person name="Pangilinan J."/>
            <person name="Pereira M.F."/>
            <person name="Perotto S."/>
            <person name="Peter M."/>
            <person name="Pfister S."/>
            <person name="Riley R."/>
            <person name="Sitrit Y."/>
            <person name="Stielow J.B."/>
            <person name="Szollosi G."/>
            <person name="Zifcakova L."/>
            <person name="Stursova M."/>
            <person name="Spatafora J.W."/>
            <person name="Tedersoo L."/>
            <person name="Vaario L.M."/>
            <person name="Yamada A."/>
            <person name="Yan M."/>
            <person name="Wang P."/>
            <person name="Xu J."/>
            <person name="Bruns T."/>
            <person name="Baldrian P."/>
            <person name="Vilgalys R."/>
            <person name="Dunand C."/>
            <person name="Henrissat B."/>
            <person name="Grigoriev I.V."/>
            <person name="Hibbett D."/>
            <person name="Nagy L.G."/>
            <person name="Martin F.M."/>
        </authorList>
    </citation>
    <scope>NUCLEOTIDE SEQUENCE</scope>
    <source>
        <strain evidence="1">BED1</strain>
    </source>
</reference>
<dbReference type="PANTHER" id="PTHR46586:SF3">
    <property type="entry name" value="ANKYRIN REPEAT-CONTAINING PROTEIN"/>
    <property type="match status" value="1"/>
</dbReference>
<reference evidence="1" key="1">
    <citation type="submission" date="2019-10" db="EMBL/GenBank/DDBJ databases">
        <authorList>
            <consortium name="DOE Joint Genome Institute"/>
            <person name="Kuo A."/>
            <person name="Miyauchi S."/>
            <person name="Kiss E."/>
            <person name="Drula E."/>
            <person name="Kohler A."/>
            <person name="Sanchez-Garcia M."/>
            <person name="Andreopoulos B."/>
            <person name="Barry K.W."/>
            <person name="Bonito G."/>
            <person name="Buee M."/>
            <person name="Carver A."/>
            <person name="Chen C."/>
            <person name="Cichocki N."/>
            <person name="Clum A."/>
            <person name="Culley D."/>
            <person name="Crous P.W."/>
            <person name="Fauchery L."/>
            <person name="Girlanda M."/>
            <person name="Hayes R."/>
            <person name="Keri Z."/>
            <person name="LaButti K."/>
            <person name="Lipzen A."/>
            <person name="Lombard V."/>
            <person name="Magnuson J."/>
            <person name="Maillard F."/>
            <person name="Morin E."/>
            <person name="Murat C."/>
            <person name="Nolan M."/>
            <person name="Ohm R."/>
            <person name="Pangilinan J."/>
            <person name="Pereira M."/>
            <person name="Perotto S."/>
            <person name="Peter M."/>
            <person name="Riley R."/>
            <person name="Sitrit Y."/>
            <person name="Stielow B."/>
            <person name="Szollosi G."/>
            <person name="Zifcakova L."/>
            <person name="Stursova M."/>
            <person name="Spatafora J.W."/>
            <person name="Tedersoo L."/>
            <person name="Vaario L.-M."/>
            <person name="Yamada A."/>
            <person name="Yan M."/>
            <person name="Wang P."/>
            <person name="Xu J."/>
            <person name="Bruns T."/>
            <person name="Baldrian P."/>
            <person name="Vilgalys R."/>
            <person name="Henrissat B."/>
            <person name="Grigoriev I.V."/>
            <person name="Hibbett D."/>
            <person name="Nagy L.G."/>
            <person name="Martin F.M."/>
        </authorList>
    </citation>
    <scope>NUCLEOTIDE SEQUENCE</scope>
    <source>
        <strain evidence="1">BED1</strain>
    </source>
</reference>